<accession>K3ZAD9</accession>
<feature type="compositionally biased region" description="Basic residues" evidence="1">
    <location>
        <begin position="112"/>
        <end position="139"/>
    </location>
</feature>
<dbReference type="AlphaFoldDB" id="K3ZAD9"/>
<dbReference type="InParanoid" id="K3ZAD9"/>
<reference evidence="2" key="2">
    <citation type="submission" date="2018-08" db="UniProtKB">
        <authorList>
            <consortium name="EnsemblPlants"/>
        </authorList>
    </citation>
    <scope>IDENTIFICATION</scope>
    <source>
        <strain evidence="2">Yugu1</strain>
    </source>
</reference>
<name>K3ZAD9_SETIT</name>
<protein>
    <submittedName>
        <fullName evidence="2">Uncharacterized protein</fullName>
    </submittedName>
</protein>
<dbReference type="Proteomes" id="UP000004995">
    <property type="component" value="Unassembled WGS sequence"/>
</dbReference>
<evidence type="ECO:0000313" key="2">
    <source>
        <dbReference type="EnsemblPlants" id="KQL13081"/>
    </source>
</evidence>
<evidence type="ECO:0000256" key="1">
    <source>
        <dbReference type="SAM" id="MobiDB-lite"/>
    </source>
</evidence>
<dbReference type="EnsemblPlants" id="KQL13081">
    <property type="protein sequence ID" value="KQL13081"/>
    <property type="gene ID" value="SETIT_023510mg"/>
</dbReference>
<dbReference type="Gramene" id="KQL13081">
    <property type="protein sequence ID" value="KQL13081"/>
    <property type="gene ID" value="SETIT_023510mg"/>
</dbReference>
<proteinExistence type="predicted"/>
<organism evidence="2 3">
    <name type="scientific">Setaria italica</name>
    <name type="common">Foxtail millet</name>
    <name type="synonym">Panicum italicum</name>
    <dbReference type="NCBI Taxonomy" id="4555"/>
    <lineage>
        <taxon>Eukaryota</taxon>
        <taxon>Viridiplantae</taxon>
        <taxon>Streptophyta</taxon>
        <taxon>Embryophyta</taxon>
        <taxon>Tracheophyta</taxon>
        <taxon>Spermatophyta</taxon>
        <taxon>Magnoliopsida</taxon>
        <taxon>Liliopsida</taxon>
        <taxon>Poales</taxon>
        <taxon>Poaceae</taxon>
        <taxon>PACMAD clade</taxon>
        <taxon>Panicoideae</taxon>
        <taxon>Panicodae</taxon>
        <taxon>Paniceae</taxon>
        <taxon>Cenchrinae</taxon>
        <taxon>Setaria</taxon>
    </lineage>
</organism>
<sequence length="157" mass="18696">MYIHRFVYFSKRSTSCPAPGSWLVFHRRLRSVDGVSRIPRRMLRCDLLADQQRELRSDEGRWRRRRGVVRAGVGSPGNLPQRRGVVVCARRWRRRGSSALEVGRCQGQVGRPHQRVARRQRRGHQHHQRKEHQQRRRRRRDDVLVRGHGNWLFSATI</sequence>
<dbReference type="EMBL" id="AGNK02001423">
    <property type="status" value="NOT_ANNOTATED_CDS"/>
    <property type="molecule type" value="Genomic_DNA"/>
</dbReference>
<evidence type="ECO:0000313" key="3">
    <source>
        <dbReference type="Proteomes" id="UP000004995"/>
    </source>
</evidence>
<dbReference type="HOGENOM" id="CLU_1680949_0_0_1"/>
<reference evidence="3" key="1">
    <citation type="journal article" date="2012" name="Nat. Biotechnol.">
        <title>Reference genome sequence of the model plant Setaria.</title>
        <authorList>
            <person name="Bennetzen J.L."/>
            <person name="Schmutz J."/>
            <person name="Wang H."/>
            <person name="Percifield R."/>
            <person name="Hawkins J."/>
            <person name="Pontaroli A.C."/>
            <person name="Estep M."/>
            <person name="Feng L."/>
            <person name="Vaughn J.N."/>
            <person name="Grimwood J."/>
            <person name="Jenkins J."/>
            <person name="Barry K."/>
            <person name="Lindquist E."/>
            <person name="Hellsten U."/>
            <person name="Deshpande S."/>
            <person name="Wang X."/>
            <person name="Wu X."/>
            <person name="Mitros T."/>
            <person name="Triplett J."/>
            <person name="Yang X."/>
            <person name="Ye C.Y."/>
            <person name="Mauro-Herrera M."/>
            <person name="Wang L."/>
            <person name="Li P."/>
            <person name="Sharma M."/>
            <person name="Sharma R."/>
            <person name="Ronald P.C."/>
            <person name="Panaud O."/>
            <person name="Kellogg E.A."/>
            <person name="Brutnell T.P."/>
            <person name="Doust A.N."/>
            <person name="Tuskan G.A."/>
            <person name="Rokhsar D."/>
            <person name="Devos K.M."/>
        </authorList>
    </citation>
    <scope>NUCLEOTIDE SEQUENCE [LARGE SCALE GENOMIC DNA]</scope>
    <source>
        <strain evidence="3">cv. Yugu1</strain>
    </source>
</reference>
<keyword evidence="3" id="KW-1185">Reference proteome</keyword>
<feature type="region of interest" description="Disordered" evidence="1">
    <location>
        <begin position="105"/>
        <end position="141"/>
    </location>
</feature>